<name>A0ACB8EZL8_9SAUR</name>
<proteinExistence type="predicted"/>
<reference evidence="1" key="1">
    <citation type="submission" date="2021-08" db="EMBL/GenBank/DDBJ databases">
        <title>The first chromosome-level gecko genome reveals the dynamic sex chromosomes of Neotropical dwarf geckos (Sphaerodactylidae: Sphaerodactylus).</title>
        <authorList>
            <person name="Pinto B.J."/>
            <person name="Keating S.E."/>
            <person name="Gamble T."/>
        </authorList>
    </citation>
    <scope>NUCLEOTIDE SEQUENCE</scope>
    <source>
        <strain evidence="1">TG3544</strain>
    </source>
</reference>
<evidence type="ECO:0000313" key="1">
    <source>
        <dbReference type="EMBL" id="KAH7998456.1"/>
    </source>
</evidence>
<gene>
    <name evidence="1" type="ORF">K3G42_017029</name>
</gene>
<evidence type="ECO:0000313" key="2">
    <source>
        <dbReference type="Proteomes" id="UP000827872"/>
    </source>
</evidence>
<comment type="caution">
    <text evidence="1">The sequence shown here is derived from an EMBL/GenBank/DDBJ whole genome shotgun (WGS) entry which is preliminary data.</text>
</comment>
<keyword evidence="2" id="KW-1185">Reference proteome</keyword>
<dbReference type="EMBL" id="CM037625">
    <property type="protein sequence ID" value="KAH7998456.1"/>
    <property type="molecule type" value="Genomic_DNA"/>
</dbReference>
<dbReference type="Proteomes" id="UP000827872">
    <property type="component" value="Linkage Group LG12"/>
</dbReference>
<protein>
    <submittedName>
        <fullName evidence="1">Uncharacterized protein</fullName>
    </submittedName>
</protein>
<accession>A0ACB8EZL8</accession>
<sequence length="118" mass="13376">MGLAISFPERKLVKSHRHHRNKFCYLLITGHCLVLMLLDSSKRPKSKLHVFLTATPPPPHTHTCPFNCISAANSIYKLKIWFQHQNQHPHMQSTGLSSALHCMELSSCDEKNWGGATC</sequence>
<organism evidence="1 2">
    <name type="scientific">Sphaerodactylus townsendi</name>
    <dbReference type="NCBI Taxonomy" id="933632"/>
    <lineage>
        <taxon>Eukaryota</taxon>
        <taxon>Metazoa</taxon>
        <taxon>Chordata</taxon>
        <taxon>Craniata</taxon>
        <taxon>Vertebrata</taxon>
        <taxon>Euteleostomi</taxon>
        <taxon>Lepidosauria</taxon>
        <taxon>Squamata</taxon>
        <taxon>Bifurcata</taxon>
        <taxon>Gekkota</taxon>
        <taxon>Sphaerodactylidae</taxon>
        <taxon>Sphaerodactylus</taxon>
    </lineage>
</organism>